<dbReference type="InterPro" id="IPR029033">
    <property type="entry name" value="His_PPase_superfam"/>
</dbReference>
<dbReference type="PANTHER" id="PTHR48100">
    <property type="entry name" value="BROAD-SPECIFICITY PHOSPHATASE YOR283W-RELATED"/>
    <property type="match status" value="1"/>
</dbReference>
<keyword evidence="2" id="KW-1185">Reference proteome</keyword>
<dbReference type="SMART" id="SM00855">
    <property type="entry name" value="PGAM"/>
    <property type="match status" value="1"/>
</dbReference>
<dbReference type="Pfam" id="PF00300">
    <property type="entry name" value="His_Phos_1"/>
    <property type="match status" value="1"/>
</dbReference>
<dbReference type="InterPro" id="IPR050275">
    <property type="entry name" value="PGM_Phosphatase"/>
</dbReference>
<proteinExistence type="predicted"/>
<accession>A0AB34JJB1</accession>
<evidence type="ECO:0008006" key="3">
    <source>
        <dbReference type="Google" id="ProtNLM"/>
    </source>
</evidence>
<evidence type="ECO:0000313" key="2">
    <source>
        <dbReference type="Proteomes" id="UP001515480"/>
    </source>
</evidence>
<gene>
    <name evidence="1" type="ORF">AB1Y20_021148</name>
</gene>
<dbReference type="SUPFAM" id="SSF53254">
    <property type="entry name" value="Phosphoglycerate mutase-like"/>
    <property type="match status" value="1"/>
</dbReference>
<dbReference type="AlphaFoldDB" id="A0AB34JJB1"/>
<dbReference type="PANTHER" id="PTHR48100:SF1">
    <property type="entry name" value="HISTIDINE PHOSPHATASE FAMILY PROTEIN-RELATED"/>
    <property type="match status" value="1"/>
</dbReference>
<dbReference type="Gene3D" id="3.40.50.1240">
    <property type="entry name" value="Phosphoglycerate mutase-like"/>
    <property type="match status" value="1"/>
</dbReference>
<name>A0AB34JJB1_PRYPA</name>
<dbReference type="CDD" id="cd07067">
    <property type="entry name" value="HP_PGM_like"/>
    <property type="match status" value="1"/>
</dbReference>
<dbReference type="InterPro" id="IPR013078">
    <property type="entry name" value="His_Pase_superF_clade-1"/>
</dbReference>
<reference evidence="1 2" key="1">
    <citation type="journal article" date="2024" name="Science">
        <title>Giant polyketide synthase enzymes in the biosynthesis of giant marine polyether toxins.</title>
        <authorList>
            <person name="Fallon T.R."/>
            <person name="Shende V.V."/>
            <person name="Wierzbicki I.H."/>
            <person name="Pendleton A.L."/>
            <person name="Watervoot N.F."/>
            <person name="Auber R.P."/>
            <person name="Gonzalez D.J."/>
            <person name="Wisecaver J.H."/>
            <person name="Moore B.S."/>
        </authorList>
    </citation>
    <scope>NUCLEOTIDE SEQUENCE [LARGE SCALE GENOMIC DNA]</scope>
    <source>
        <strain evidence="1 2">12B1</strain>
    </source>
</reference>
<organism evidence="1 2">
    <name type="scientific">Prymnesium parvum</name>
    <name type="common">Toxic golden alga</name>
    <dbReference type="NCBI Taxonomy" id="97485"/>
    <lineage>
        <taxon>Eukaryota</taxon>
        <taxon>Haptista</taxon>
        <taxon>Haptophyta</taxon>
        <taxon>Prymnesiophyceae</taxon>
        <taxon>Prymnesiales</taxon>
        <taxon>Prymnesiaceae</taxon>
        <taxon>Prymnesium</taxon>
    </lineage>
</organism>
<dbReference type="Proteomes" id="UP001515480">
    <property type="component" value="Unassembled WGS sequence"/>
</dbReference>
<dbReference type="GO" id="GO:0005737">
    <property type="term" value="C:cytoplasm"/>
    <property type="evidence" value="ECO:0007669"/>
    <property type="project" value="TreeGrafter"/>
</dbReference>
<dbReference type="EMBL" id="JBGBPQ010000007">
    <property type="protein sequence ID" value="KAL1521486.1"/>
    <property type="molecule type" value="Genomic_DNA"/>
</dbReference>
<dbReference type="GO" id="GO:0016791">
    <property type="term" value="F:phosphatase activity"/>
    <property type="evidence" value="ECO:0007669"/>
    <property type="project" value="TreeGrafter"/>
</dbReference>
<comment type="caution">
    <text evidence="1">The sequence shown here is derived from an EMBL/GenBank/DDBJ whole genome shotgun (WGS) entry which is preliminary data.</text>
</comment>
<protein>
    <recommendedName>
        <fullName evidence="3">Phosphoglycerate mutase-like protein</fullName>
    </recommendedName>
</protein>
<evidence type="ECO:0000313" key="1">
    <source>
        <dbReference type="EMBL" id="KAL1521486.1"/>
    </source>
</evidence>
<sequence>MFETFVSKPALEVIIFSPSCRMARLFFVRHGEAAHNPLIVRGKAEKNEELLRQGRSIRDPRLTEQGRAQATHLRESLLKDGIKFDLLVTSPMFRAVETSILAFTGVCDTFMLHPYLVETAEPRLGAPQRGHSTAELLEAFPQLRQWDLSQMKEGGSDANWVLGSEIELCGPAYHSPTPIEERLEPLATWLKSLPHERVVVVGHSMVFDKLLGRAMGNCELVEHVI</sequence>